<reference evidence="2" key="1">
    <citation type="submission" date="2017-07" db="EMBL/GenBank/DDBJ databases">
        <title>Taro Niue Genome Assembly and Annotation.</title>
        <authorList>
            <person name="Atibalentja N."/>
            <person name="Keating K."/>
            <person name="Fields C.J."/>
        </authorList>
    </citation>
    <scope>NUCLEOTIDE SEQUENCE</scope>
    <source>
        <strain evidence="2">Niue_2</strain>
        <tissue evidence="2">Leaf</tissue>
    </source>
</reference>
<keyword evidence="3" id="KW-1185">Reference proteome</keyword>
<evidence type="ECO:0000313" key="2">
    <source>
        <dbReference type="EMBL" id="MQL81616.1"/>
    </source>
</evidence>
<evidence type="ECO:0000256" key="1">
    <source>
        <dbReference type="SAM" id="Phobius"/>
    </source>
</evidence>
<gene>
    <name evidence="2" type="ORF">Taro_014073</name>
</gene>
<comment type="caution">
    <text evidence="2">The sequence shown here is derived from an EMBL/GenBank/DDBJ whole genome shotgun (WGS) entry which is preliminary data.</text>
</comment>
<keyword evidence="1" id="KW-1133">Transmembrane helix</keyword>
<proteinExistence type="predicted"/>
<dbReference type="Proteomes" id="UP000652761">
    <property type="component" value="Unassembled WGS sequence"/>
</dbReference>
<name>A0A843UHX8_COLES</name>
<dbReference type="AlphaFoldDB" id="A0A843UHX8"/>
<protein>
    <submittedName>
        <fullName evidence="2">Uncharacterized protein</fullName>
    </submittedName>
</protein>
<keyword evidence="1" id="KW-0472">Membrane</keyword>
<sequence>MAGVREVGCAASLHDSCTCCRLQLLLCRVRGECGRSACSCCSGAVGAGLAGSGLPCVEDACEPVQVRCSWLPSARLGVCVPLRLREPACCVAFTSAELWSVEPVEVSRPCWLSPCCWGVCRRCCVFGLVCLCAIVRCARDAELSRCFVCRVAPLDCFALVSIVALAGAFWRVFPERCLGGSGGGSPRTGLRCFCSSACCSVLFNGPCCLVVWVVHSGESSSQDRPLSLLVEVLPRSALCLFRATVVLLLWFEVCRLVGLRSGELLALLVEVLPKAALCSFWLSLLSLSLCRDELSLLSVGLSVLQFAWALSVKVSCPWLCVWLLRWPTCLVSRFQVSRLHWWDCVSPWLRWRALADSGLVSAVGVSVALLCTGFRLACSCMRCSGVYWIVPRLVPWRLFMSSFWWLASLSVTIEVVLLALAR</sequence>
<feature type="transmembrane region" description="Helical" evidence="1">
    <location>
        <begin position="402"/>
        <end position="421"/>
    </location>
</feature>
<organism evidence="2 3">
    <name type="scientific">Colocasia esculenta</name>
    <name type="common">Wild taro</name>
    <name type="synonym">Arum esculentum</name>
    <dbReference type="NCBI Taxonomy" id="4460"/>
    <lineage>
        <taxon>Eukaryota</taxon>
        <taxon>Viridiplantae</taxon>
        <taxon>Streptophyta</taxon>
        <taxon>Embryophyta</taxon>
        <taxon>Tracheophyta</taxon>
        <taxon>Spermatophyta</taxon>
        <taxon>Magnoliopsida</taxon>
        <taxon>Liliopsida</taxon>
        <taxon>Araceae</taxon>
        <taxon>Aroideae</taxon>
        <taxon>Colocasieae</taxon>
        <taxon>Colocasia</taxon>
    </lineage>
</organism>
<keyword evidence="1" id="KW-0812">Transmembrane</keyword>
<dbReference type="EMBL" id="NMUH01000577">
    <property type="protein sequence ID" value="MQL81616.1"/>
    <property type="molecule type" value="Genomic_DNA"/>
</dbReference>
<evidence type="ECO:0000313" key="3">
    <source>
        <dbReference type="Proteomes" id="UP000652761"/>
    </source>
</evidence>
<accession>A0A843UHX8</accession>